<protein>
    <recommendedName>
        <fullName evidence="4">Adhesin</fullName>
    </recommendedName>
</protein>
<reference evidence="2 3" key="1">
    <citation type="submission" date="2024-09" db="EMBL/GenBank/DDBJ databases">
        <title>Description of Labrys sedimenti sp. nov., isolated from a diclofenac-degrading enrichment culture, and genome-based reclassification of Labrys portucalensis as a later heterotypic synonym of Labrys neptuniae.</title>
        <authorList>
            <person name="Tancsics A."/>
            <person name="Csepanyi A."/>
        </authorList>
    </citation>
    <scope>NUCLEOTIDE SEQUENCE [LARGE SCALE GENOMIC DNA]</scope>
    <source>
        <strain evidence="2 3">LMG 23412</strain>
    </source>
</reference>
<feature type="compositionally biased region" description="Low complexity" evidence="1">
    <location>
        <begin position="170"/>
        <end position="188"/>
    </location>
</feature>
<feature type="compositionally biased region" description="Polar residues" evidence="1">
    <location>
        <begin position="975"/>
        <end position="985"/>
    </location>
</feature>
<sequence length="1596" mass="167097">LNPDGSKTDTKASYSANGTLLSKQIVTTSGNGLSITTQTDANGDGAIDAKTTDVTVINANGSRTETTSNFNGAGTVLLNRTIVTAAANGLSKTIAKDLDGNGTADLTDTDVTTLNTDGSTVETVSARAANGALLSKTVVTTSADKKTLATSRDLDGDGVIDQSVVSAVNGDGSTSTTTSTFSGTGGLTSKSTTTVSGDGLTTTIVTDLDADWNVDQLSKAATVVNADGSKTVTASNYTGTSTLKDRTVTTTSASGLSVTTKMDANGDGTFERTTTSVKTLNADGSVTTVVSDTNANGSLHARTMTTVSADQNVIVTVSDIDGDGIADQTVAKSVNTDGSVSTVYSDGAGANSTNGAGTNAGLWNDRGWIHSGSDNKRVTVSGNGLSTTTDYDADGDGFIDTQSREVAVINADGSTTRTISDYAAVPTNPSMSGPNSAYFGNASYTTYQQALARYPTQALPQYTYTLKDKAAITTSADGLTVTRQWDLTGSGNLIESQTDQTVRNADGSKTETVSLSVGSTLKSRIATTVSGNGLSTTTLWDPTGSGSYGQILTDTTTINADGSTTRDVIGTRDGVQIARTVTKVAADGRSSTSWIDTDGVGGVDHTQTTTTLTRADGSTVVTIADNTLVAGGTSGKIVTTTSADSRLVTITRDANGDGIVDQKEVITKAVDGSSTDVVTNLAPDGSVKDRTSVAKSWDRLTTKTDWDLNGDGLIDHSRTDTRAANADGSSTDTIQDFQVSQRGAGGAFAAISPVLKKTTTISVSADGRTQTTTIDVDSNGSIDQTSTAVTAIDGSLVTTTTTDDAARKIGTLPGTVAWASQLGTYDKTIAAKTVATISADGLSWSVQADYDGNGSFEHSETWHKLIDGSQTGTIQDVDASGVVVAKGTETISADGLTTTLKEDSNNDGVTDHIEVSVKGLDGSLKKTVTDLNPDGSTKSSSVTTVDPTGTHVHIANGDGSYTETYGNGGVGLDGNSPNPGLESSQRSYDAQGRITFARDVYADGYSWEQTRDVANTQSWNRIESSFDPQGRLQQQRTRNDDGSYVDIYPMGTHFLGWGNPANVWSQINTDAQGRQTWGRDNFADGSHWEGVWDTANAQTWSNYQSWFNAQGQMTRQETNYDDGTRVEVFPTGTADPAWGGTAGATWSQRNYDAQGRITWGQDNFSDGTHTEMAWDTANANGWSFIKHSFNAQGTDIHQQQWNDDGTSLEVYPTGTYSITHTGNPKAVWSQVNYTKDGAFSWARDNFSNGTHWESWWDTDNSQNYSQVQQYFGASGTIYRQIITYDNGSVYDSATVRMGMRSPTTGVSYSEPTHGGMNGGSGGPVVLDLAGLGASAMLTTLSASGASFDMAGDGRLRHTAWAAPGEGVLALDADGDGQITQQREITFTAWAPGTTSDMQALSGVFDTNHNGTLDPGDTRWREFRVLVDGRTKTLDELGIASIGLTPHGKTVTYADGSSVNGTSLFTRTDGSQALAGDVTLAYDNTPLTNPPPSQAITGPQTFTTTPGGNQTFVGGPARDIFVFTPHFGQNTIAGYQAAGPSADQINIDHSVFADWATLLSHTRQSDTDTIITADANDVITLKNTTVASLQQSNFHFT</sequence>
<feature type="region of interest" description="Disordered" evidence="1">
    <location>
        <begin position="168"/>
        <end position="188"/>
    </location>
</feature>
<dbReference type="InterPro" id="IPR018247">
    <property type="entry name" value="EF_Hand_1_Ca_BS"/>
</dbReference>
<dbReference type="Proteomes" id="UP001595190">
    <property type="component" value="Unassembled WGS sequence"/>
</dbReference>
<organism evidence="2 3">
    <name type="scientific">Labrys neptuniae</name>
    <dbReference type="NCBI Taxonomy" id="376174"/>
    <lineage>
        <taxon>Bacteria</taxon>
        <taxon>Pseudomonadati</taxon>
        <taxon>Pseudomonadota</taxon>
        <taxon>Alphaproteobacteria</taxon>
        <taxon>Hyphomicrobiales</taxon>
        <taxon>Xanthobacteraceae</taxon>
        <taxon>Labrys</taxon>
    </lineage>
</organism>
<accession>A0ABV6ZRW5</accession>
<name>A0ABV6ZRW5_9HYPH</name>
<comment type="caution">
    <text evidence="2">The sequence shown here is derived from an EMBL/GenBank/DDBJ whole genome shotgun (WGS) entry which is preliminary data.</text>
</comment>
<evidence type="ECO:0000256" key="1">
    <source>
        <dbReference type="SAM" id="MobiDB-lite"/>
    </source>
</evidence>
<evidence type="ECO:0000313" key="2">
    <source>
        <dbReference type="EMBL" id="MFC2254934.1"/>
    </source>
</evidence>
<gene>
    <name evidence="2" type="ORF">ACETRX_35540</name>
</gene>
<dbReference type="SUPFAM" id="SSF69318">
    <property type="entry name" value="Integrin alpha N-terminal domain"/>
    <property type="match status" value="1"/>
</dbReference>
<feature type="non-terminal residue" evidence="2">
    <location>
        <position position="1"/>
    </location>
</feature>
<feature type="region of interest" description="Disordered" evidence="1">
    <location>
        <begin position="966"/>
        <end position="985"/>
    </location>
</feature>
<proteinExistence type="predicted"/>
<dbReference type="InterPro" id="IPR028994">
    <property type="entry name" value="Integrin_alpha_N"/>
</dbReference>
<dbReference type="PROSITE" id="PS00018">
    <property type="entry name" value="EF_HAND_1"/>
    <property type="match status" value="1"/>
</dbReference>
<dbReference type="SUPFAM" id="SSF51120">
    <property type="entry name" value="beta-Roll"/>
    <property type="match status" value="1"/>
</dbReference>
<dbReference type="EMBL" id="JBHGPK010000053">
    <property type="protein sequence ID" value="MFC2254934.1"/>
    <property type="molecule type" value="Genomic_DNA"/>
</dbReference>
<evidence type="ECO:0008006" key="4">
    <source>
        <dbReference type="Google" id="ProtNLM"/>
    </source>
</evidence>
<evidence type="ECO:0000313" key="3">
    <source>
        <dbReference type="Proteomes" id="UP001595190"/>
    </source>
</evidence>
<dbReference type="InterPro" id="IPR011049">
    <property type="entry name" value="Serralysin-like_metalloprot_C"/>
</dbReference>